<reference evidence="1 2" key="1">
    <citation type="journal article" date="2019" name="Commun. Biol.">
        <title>The bagworm genome reveals a unique fibroin gene that provides high tensile strength.</title>
        <authorList>
            <person name="Kono N."/>
            <person name="Nakamura H."/>
            <person name="Ohtoshi R."/>
            <person name="Tomita M."/>
            <person name="Numata K."/>
            <person name="Arakawa K."/>
        </authorList>
    </citation>
    <scope>NUCLEOTIDE SEQUENCE [LARGE SCALE GENOMIC DNA]</scope>
</reference>
<gene>
    <name evidence="1" type="ORF">EVAR_22863_1</name>
</gene>
<dbReference type="AlphaFoldDB" id="A0A4C1UU49"/>
<evidence type="ECO:0000313" key="2">
    <source>
        <dbReference type="Proteomes" id="UP000299102"/>
    </source>
</evidence>
<proteinExistence type="predicted"/>
<comment type="caution">
    <text evidence="1">The sequence shown here is derived from an EMBL/GenBank/DDBJ whole genome shotgun (WGS) entry which is preliminary data.</text>
</comment>
<protein>
    <submittedName>
        <fullName evidence="1">Uncharacterized protein</fullName>
    </submittedName>
</protein>
<sequence>MPWSTWLWYENGPAQSVKYHSLTEYRHHKVTSAVAFRPVSDSSGGLLPLYHPTYRSSVHYPFHQTSYSYSRVTFDSDPDPIIVYDPSPVHNFGSGFAFDSDPGPVPHSALHPAINHSFDFNEAGD</sequence>
<keyword evidence="2" id="KW-1185">Reference proteome</keyword>
<dbReference type="EMBL" id="BGZK01000227">
    <property type="protein sequence ID" value="GBP29965.1"/>
    <property type="molecule type" value="Genomic_DNA"/>
</dbReference>
<dbReference type="Proteomes" id="UP000299102">
    <property type="component" value="Unassembled WGS sequence"/>
</dbReference>
<evidence type="ECO:0000313" key="1">
    <source>
        <dbReference type="EMBL" id="GBP29965.1"/>
    </source>
</evidence>
<name>A0A4C1UU49_EUMVA</name>
<accession>A0A4C1UU49</accession>
<organism evidence="1 2">
    <name type="scientific">Eumeta variegata</name>
    <name type="common">Bagworm moth</name>
    <name type="synonym">Eumeta japonica</name>
    <dbReference type="NCBI Taxonomy" id="151549"/>
    <lineage>
        <taxon>Eukaryota</taxon>
        <taxon>Metazoa</taxon>
        <taxon>Ecdysozoa</taxon>
        <taxon>Arthropoda</taxon>
        <taxon>Hexapoda</taxon>
        <taxon>Insecta</taxon>
        <taxon>Pterygota</taxon>
        <taxon>Neoptera</taxon>
        <taxon>Endopterygota</taxon>
        <taxon>Lepidoptera</taxon>
        <taxon>Glossata</taxon>
        <taxon>Ditrysia</taxon>
        <taxon>Tineoidea</taxon>
        <taxon>Psychidae</taxon>
        <taxon>Oiketicinae</taxon>
        <taxon>Eumeta</taxon>
    </lineage>
</organism>